<proteinExistence type="predicted"/>
<protein>
    <submittedName>
        <fullName evidence="1">Uncharacterized protein</fullName>
    </submittedName>
</protein>
<dbReference type="AlphaFoldDB" id="A0A812W711"/>
<organism evidence="1 2">
    <name type="scientific">Symbiodinium pilosum</name>
    <name type="common">Dinoflagellate</name>
    <dbReference type="NCBI Taxonomy" id="2952"/>
    <lineage>
        <taxon>Eukaryota</taxon>
        <taxon>Sar</taxon>
        <taxon>Alveolata</taxon>
        <taxon>Dinophyceae</taxon>
        <taxon>Suessiales</taxon>
        <taxon>Symbiodiniaceae</taxon>
        <taxon>Symbiodinium</taxon>
    </lineage>
</organism>
<feature type="non-terminal residue" evidence="1">
    <location>
        <position position="1"/>
    </location>
</feature>
<keyword evidence="2" id="KW-1185">Reference proteome</keyword>
<sequence>AYAPLVEGICLGIRDQAAAARAAETLCLILERLRELSLPATSGFGSLGRHPHNLSEDTPALWHLSAHLIATGLECPFARCAVSSVLNLLDLGGDVPKDGKPDELLTSTLRVALSTRSFAEKDVFDLLSDCGIADRYPKVGLALEVIEDAPRSYERHRQTQSAVFTRVARDFAAAQGPSALRCAVAPLMAPLPSDSKGPLDLPGYVPQLLGALAPAIWMPKEGPGEATRGPVVRFPDKEQLQLLEHVHDLLRLLPTAASSHPCLRDLAELFGR</sequence>
<evidence type="ECO:0000313" key="2">
    <source>
        <dbReference type="Proteomes" id="UP000649617"/>
    </source>
</evidence>
<feature type="non-terminal residue" evidence="1">
    <location>
        <position position="272"/>
    </location>
</feature>
<reference evidence="1" key="1">
    <citation type="submission" date="2021-02" db="EMBL/GenBank/DDBJ databases">
        <authorList>
            <person name="Dougan E. K."/>
            <person name="Rhodes N."/>
            <person name="Thang M."/>
            <person name="Chan C."/>
        </authorList>
    </citation>
    <scope>NUCLEOTIDE SEQUENCE</scope>
</reference>
<dbReference type="Proteomes" id="UP000649617">
    <property type="component" value="Unassembled WGS sequence"/>
</dbReference>
<name>A0A812W711_SYMPI</name>
<dbReference type="EMBL" id="CAJNIZ010043760">
    <property type="protein sequence ID" value="CAE7668269.1"/>
    <property type="molecule type" value="Genomic_DNA"/>
</dbReference>
<accession>A0A812W711</accession>
<gene>
    <name evidence="1" type="ORF">SPIL2461_LOCUS18361</name>
</gene>
<comment type="caution">
    <text evidence="1">The sequence shown here is derived from an EMBL/GenBank/DDBJ whole genome shotgun (WGS) entry which is preliminary data.</text>
</comment>
<evidence type="ECO:0000313" key="1">
    <source>
        <dbReference type="EMBL" id="CAE7668269.1"/>
    </source>
</evidence>